<dbReference type="KEGG" id="blq:L21SP5_03245"/>
<feature type="binding site" evidence="9">
    <location>
        <begin position="219"/>
        <end position="220"/>
    </location>
    <ligand>
        <name>sn-glycerol 1-phosphate</name>
        <dbReference type="ChEBI" id="CHEBI:57685"/>
    </ligand>
</feature>
<evidence type="ECO:0000256" key="9">
    <source>
        <dbReference type="HAMAP-Rule" id="MF_00112"/>
    </source>
</evidence>
<comment type="catalytic activity">
    <reaction evidence="8 9">
        <text>sn-glycerol 1-phosphate + (2E,6E,10E)-geranylgeranyl diphosphate = sn-3-O-(geranylgeranyl)glycerol 1-phosphate + diphosphate</text>
        <dbReference type="Rhea" id="RHEA:23404"/>
        <dbReference type="ChEBI" id="CHEBI:33019"/>
        <dbReference type="ChEBI" id="CHEBI:57677"/>
        <dbReference type="ChEBI" id="CHEBI:57685"/>
        <dbReference type="ChEBI" id="CHEBI:58756"/>
        <dbReference type="EC" id="2.5.1.41"/>
    </reaction>
</comment>
<dbReference type="GO" id="GO:0005737">
    <property type="term" value="C:cytoplasm"/>
    <property type="evidence" value="ECO:0007669"/>
    <property type="project" value="InterPro"/>
</dbReference>
<dbReference type="InterPro" id="IPR038597">
    <property type="entry name" value="GGGP/HepGP_synthase_sf"/>
</dbReference>
<feature type="binding site" evidence="9">
    <location>
        <begin position="166"/>
        <end position="172"/>
    </location>
    <ligand>
        <name>sn-glycerol 1-phosphate</name>
        <dbReference type="ChEBI" id="CHEBI:57685"/>
    </ligand>
</feature>
<evidence type="ECO:0000256" key="6">
    <source>
        <dbReference type="ARBA" id="ARBA00023209"/>
    </source>
</evidence>
<organism evidence="10 11">
    <name type="scientific">Salinivirga cyanobacteriivorans</name>
    <dbReference type="NCBI Taxonomy" id="1307839"/>
    <lineage>
        <taxon>Bacteria</taxon>
        <taxon>Pseudomonadati</taxon>
        <taxon>Bacteroidota</taxon>
        <taxon>Bacteroidia</taxon>
        <taxon>Bacteroidales</taxon>
        <taxon>Salinivirgaceae</taxon>
        <taxon>Salinivirga</taxon>
    </lineage>
</organism>
<keyword evidence="6 9" id="KW-0594">Phospholipid biosynthesis</keyword>
<feature type="binding site" evidence="9">
    <location>
        <position position="47"/>
    </location>
    <ligand>
        <name>Mg(2+)</name>
        <dbReference type="ChEBI" id="CHEBI:18420"/>
    </ligand>
</feature>
<dbReference type="AlphaFoldDB" id="A0A0S2I3U1"/>
<evidence type="ECO:0000256" key="1">
    <source>
        <dbReference type="ARBA" id="ARBA00022516"/>
    </source>
</evidence>
<keyword evidence="7 9" id="KW-1208">Phospholipid metabolism</keyword>
<evidence type="ECO:0000256" key="2">
    <source>
        <dbReference type="ARBA" id="ARBA00022679"/>
    </source>
</evidence>
<dbReference type="Gene3D" id="3.20.20.390">
    <property type="entry name" value="FMN-linked oxidoreductases"/>
    <property type="match status" value="1"/>
</dbReference>
<evidence type="ECO:0000256" key="5">
    <source>
        <dbReference type="ARBA" id="ARBA00023098"/>
    </source>
</evidence>
<keyword evidence="3 9" id="KW-0479">Metal-binding</keyword>
<dbReference type="EMBL" id="CP013118">
    <property type="protein sequence ID" value="ALO16859.1"/>
    <property type="molecule type" value="Genomic_DNA"/>
</dbReference>
<feature type="binding site" evidence="9">
    <location>
        <position position="18"/>
    </location>
    <ligand>
        <name>Mg(2+)</name>
        <dbReference type="ChEBI" id="CHEBI:18420"/>
    </ligand>
</feature>
<dbReference type="RefSeq" id="WP_057954206.1">
    <property type="nucleotide sequence ID" value="NZ_CP013118.1"/>
</dbReference>
<keyword evidence="4 9" id="KW-0460">Magnesium</keyword>
<evidence type="ECO:0000313" key="11">
    <source>
        <dbReference type="Proteomes" id="UP000064893"/>
    </source>
</evidence>
<keyword evidence="2 9" id="KW-0808">Transferase</keyword>
<proteinExistence type="inferred from homology"/>
<comment type="function">
    <text evidence="9">Prenyltransferase that catalyzes the transfer of the geranylgeranyl moiety of geranylgeranyl diphosphate (GGPP) to the C3 hydroxyl of sn-glycerol-1-phosphate (G1P).</text>
</comment>
<keyword evidence="1 9" id="KW-0444">Lipid biosynthesis</keyword>
<sequence length="243" mass="26448">MHTGNLTLDDRKLAILVDPDKVDEQRIYQLFSAPGIEEVNYILVGGSLLFNNLEHTLELIRKQTKLPLILFPGSAFQISSNADAIMLLNLISGRNPDFLIGHHVIAAPMLRKCNLPVLSTGYMLFDCGKPTSVQYMSNTSPLPDHKPDLAVATALAGEMIGMRQLYLEAGSGAEHPVPENIIEQVTDAVQIPVIVGGGVRTTQQARTIWKAGANMLVVGNGIEHNPDFIADLVKTRDELSLSS</sequence>
<evidence type="ECO:0000256" key="3">
    <source>
        <dbReference type="ARBA" id="ARBA00022723"/>
    </source>
</evidence>
<dbReference type="InterPro" id="IPR008205">
    <property type="entry name" value="GGGP_HepGP_synthase"/>
</dbReference>
<evidence type="ECO:0000256" key="7">
    <source>
        <dbReference type="ARBA" id="ARBA00023264"/>
    </source>
</evidence>
<dbReference type="InterPro" id="IPR010946">
    <property type="entry name" value="GGGP_synth"/>
</dbReference>
<dbReference type="GO" id="GO:0000287">
    <property type="term" value="F:magnesium ion binding"/>
    <property type="evidence" value="ECO:0007669"/>
    <property type="project" value="UniProtKB-UniRule"/>
</dbReference>
<keyword evidence="5 9" id="KW-0443">Lipid metabolism</keyword>
<dbReference type="Pfam" id="PF01884">
    <property type="entry name" value="PcrB"/>
    <property type="match status" value="1"/>
</dbReference>
<keyword evidence="11" id="KW-1185">Reference proteome</keyword>
<reference evidence="10 11" key="1">
    <citation type="submission" date="2015-11" db="EMBL/GenBank/DDBJ databases">
        <title>Description and complete genome sequence of a novel strain predominating in hypersaline microbial mats and representing a new family of the Bacteriodetes phylum.</title>
        <authorList>
            <person name="Spring S."/>
            <person name="Bunk B."/>
            <person name="Sproer C."/>
            <person name="Klenk H.-P."/>
        </authorList>
    </citation>
    <scope>NUCLEOTIDE SEQUENCE [LARGE SCALE GENOMIC DNA]</scope>
    <source>
        <strain evidence="10 11">L21-Spi-D4</strain>
    </source>
</reference>
<dbReference type="HAMAP" id="MF_00112">
    <property type="entry name" value="GGGP_HepGP_synthase"/>
    <property type="match status" value="1"/>
</dbReference>
<dbReference type="NCBIfam" id="TIGR01768">
    <property type="entry name" value="GGGP-family"/>
    <property type="match status" value="1"/>
</dbReference>
<comment type="caution">
    <text evidence="9">Lacks conserved residue(s) required for the propagation of feature annotation.</text>
</comment>
<accession>A0A0S2I3U1</accession>
<dbReference type="Proteomes" id="UP000064893">
    <property type="component" value="Chromosome"/>
</dbReference>
<dbReference type="GO" id="GO:0046474">
    <property type="term" value="P:glycerophospholipid biosynthetic process"/>
    <property type="evidence" value="ECO:0007669"/>
    <property type="project" value="UniProtKB-UniRule"/>
</dbReference>
<dbReference type="NCBIfam" id="TIGR01769">
    <property type="entry name" value="GGGP"/>
    <property type="match status" value="1"/>
</dbReference>
<name>A0A0S2I3U1_9BACT</name>
<evidence type="ECO:0000256" key="8">
    <source>
        <dbReference type="ARBA" id="ARBA00047288"/>
    </source>
</evidence>
<protein>
    <recommendedName>
        <fullName evidence="9">Geranylgeranylglyceryl phosphate synthase</fullName>
        <shortName evidence="9">GGGP synthase</shortName>
        <shortName evidence="9">GGGPS</shortName>
        <ecNumber evidence="9">2.5.1.41</ecNumber>
    </recommendedName>
    <alternativeName>
        <fullName evidence="9">(S)-3-O-geranylgeranylglyceryl phosphate synthase</fullName>
    </alternativeName>
    <alternativeName>
        <fullName evidence="9">Phosphoglycerol geranylgeranyltransferase</fullName>
    </alternativeName>
</protein>
<comment type="similarity">
    <text evidence="9">Belongs to the GGGP/HepGP synthase family. Group II subfamily.</text>
</comment>
<dbReference type="SUPFAM" id="SSF51395">
    <property type="entry name" value="FMN-linked oxidoreductases"/>
    <property type="match status" value="1"/>
</dbReference>
<feature type="binding site" evidence="9">
    <location>
        <begin position="197"/>
        <end position="198"/>
    </location>
    <ligand>
        <name>sn-glycerol 1-phosphate</name>
        <dbReference type="ChEBI" id="CHEBI:57685"/>
    </ligand>
</feature>
<gene>
    <name evidence="10" type="ORF">L21SP5_03245</name>
</gene>
<dbReference type="NCBIfam" id="NF003198">
    <property type="entry name" value="PRK04169.1-2"/>
    <property type="match status" value="1"/>
</dbReference>
<evidence type="ECO:0000313" key="10">
    <source>
        <dbReference type="EMBL" id="ALO16859.1"/>
    </source>
</evidence>
<comment type="cofactor">
    <cofactor evidence="9">
        <name>Mg(2+)</name>
        <dbReference type="ChEBI" id="CHEBI:18420"/>
    </cofactor>
</comment>
<dbReference type="EC" id="2.5.1.41" evidence="9"/>
<dbReference type="STRING" id="1307839.L21SP5_03245"/>
<dbReference type="GO" id="GO:0047294">
    <property type="term" value="F:phosphoglycerol geranylgeranyltransferase activity"/>
    <property type="evidence" value="ECO:0007669"/>
    <property type="project" value="UniProtKB-UniRule"/>
</dbReference>
<evidence type="ECO:0000256" key="4">
    <source>
        <dbReference type="ARBA" id="ARBA00022842"/>
    </source>
</evidence>
<dbReference type="OrthoDB" id="9807235at2"/>